<organism evidence="4 5">
    <name type="scientific">Actinomortierella ambigua</name>
    <dbReference type="NCBI Taxonomy" id="1343610"/>
    <lineage>
        <taxon>Eukaryota</taxon>
        <taxon>Fungi</taxon>
        <taxon>Fungi incertae sedis</taxon>
        <taxon>Mucoromycota</taxon>
        <taxon>Mortierellomycotina</taxon>
        <taxon>Mortierellomycetes</taxon>
        <taxon>Mortierellales</taxon>
        <taxon>Mortierellaceae</taxon>
        <taxon>Actinomortierella</taxon>
    </lineage>
</organism>
<feature type="region of interest" description="Disordered" evidence="1">
    <location>
        <begin position="211"/>
        <end position="468"/>
    </location>
</feature>
<dbReference type="GO" id="GO:0004519">
    <property type="term" value="F:endonuclease activity"/>
    <property type="evidence" value="ECO:0007669"/>
    <property type="project" value="TreeGrafter"/>
</dbReference>
<dbReference type="InterPro" id="IPR003892">
    <property type="entry name" value="CUE"/>
</dbReference>
<feature type="compositionally biased region" description="Low complexity" evidence="1">
    <location>
        <begin position="534"/>
        <end position="559"/>
    </location>
</feature>
<feature type="compositionally biased region" description="Acidic residues" evidence="1">
    <location>
        <begin position="259"/>
        <end position="269"/>
    </location>
</feature>
<feature type="compositionally biased region" description="Low complexity" evidence="1">
    <location>
        <begin position="282"/>
        <end position="295"/>
    </location>
</feature>
<dbReference type="PROSITE" id="PS51140">
    <property type="entry name" value="CUE"/>
    <property type="match status" value="1"/>
</dbReference>
<dbReference type="PROSITE" id="PS50828">
    <property type="entry name" value="SMR"/>
    <property type="match status" value="1"/>
</dbReference>
<dbReference type="SMART" id="SM01162">
    <property type="entry name" value="DUF1771"/>
    <property type="match status" value="1"/>
</dbReference>
<name>A0A9P6PYF1_9FUNG</name>
<feature type="compositionally biased region" description="Polar residues" evidence="1">
    <location>
        <begin position="403"/>
        <end position="419"/>
    </location>
</feature>
<keyword evidence="5" id="KW-1185">Reference proteome</keyword>
<dbReference type="GO" id="GO:0043130">
    <property type="term" value="F:ubiquitin binding"/>
    <property type="evidence" value="ECO:0007669"/>
    <property type="project" value="InterPro"/>
</dbReference>
<feature type="region of interest" description="Disordered" evidence="1">
    <location>
        <begin position="149"/>
        <end position="173"/>
    </location>
</feature>
<proteinExistence type="predicted"/>
<feature type="compositionally biased region" description="Pro residues" evidence="1">
    <location>
        <begin position="339"/>
        <end position="350"/>
    </location>
</feature>
<dbReference type="CDD" id="cd14279">
    <property type="entry name" value="CUE"/>
    <property type="match status" value="2"/>
</dbReference>
<accession>A0A9P6PYF1</accession>
<dbReference type="AlphaFoldDB" id="A0A9P6PYF1"/>
<dbReference type="InterPro" id="IPR013899">
    <property type="entry name" value="DUF1771"/>
</dbReference>
<dbReference type="InterPro" id="IPR052772">
    <property type="entry name" value="Endo/PolyKinase_Domain-Protein"/>
</dbReference>
<feature type="domain" description="CUE" evidence="3">
    <location>
        <begin position="722"/>
        <end position="769"/>
    </location>
</feature>
<feature type="compositionally biased region" description="Gly residues" evidence="1">
    <location>
        <begin position="360"/>
        <end position="372"/>
    </location>
</feature>
<feature type="region of interest" description="Disordered" evidence="1">
    <location>
        <begin position="521"/>
        <end position="572"/>
    </location>
</feature>
<comment type="caution">
    <text evidence="4">The sequence shown here is derived from an EMBL/GenBank/DDBJ whole genome shotgun (WGS) entry which is preliminary data.</text>
</comment>
<feature type="compositionally biased region" description="Low complexity" evidence="1">
    <location>
        <begin position="211"/>
        <end position="231"/>
    </location>
</feature>
<evidence type="ECO:0000259" key="2">
    <source>
        <dbReference type="PROSITE" id="PS50828"/>
    </source>
</evidence>
<feature type="compositionally biased region" description="Basic residues" evidence="1">
    <location>
        <begin position="296"/>
        <end position="314"/>
    </location>
</feature>
<dbReference type="EMBL" id="JAAAJB010000479">
    <property type="protein sequence ID" value="KAG0255099.1"/>
    <property type="molecule type" value="Genomic_DNA"/>
</dbReference>
<feature type="compositionally biased region" description="Low complexity" evidence="1">
    <location>
        <begin position="149"/>
        <end position="169"/>
    </location>
</feature>
<gene>
    <name evidence="4" type="ORF">DFQ27_006439</name>
</gene>
<evidence type="ECO:0000313" key="5">
    <source>
        <dbReference type="Proteomes" id="UP000807716"/>
    </source>
</evidence>
<dbReference type="OrthoDB" id="3231855at2759"/>
<evidence type="ECO:0000256" key="1">
    <source>
        <dbReference type="SAM" id="MobiDB-lite"/>
    </source>
</evidence>
<evidence type="ECO:0000313" key="4">
    <source>
        <dbReference type="EMBL" id="KAG0255099.1"/>
    </source>
</evidence>
<feature type="compositionally biased region" description="Polar residues" evidence="1">
    <location>
        <begin position="62"/>
        <end position="73"/>
    </location>
</feature>
<evidence type="ECO:0000259" key="3">
    <source>
        <dbReference type="PROSITE" id="PS51140"/>
    </source>
</evidence>
<feature type="compositionally biased region" description="Basic residues" evidence="1">
    <location>
        <begin position="76"/>
        <end position="86"/>
    </location>
</feature>
<feature type="compositionally biased region" description="Polar residues" evidence="1">
    <location>
        <begin position="521"/>
        <end position="533"/>
    </location>
</feature>
<protein>
    <recommendedName>
        <fullName evidence="6">Smr domain-containing protein</fullName>
    </recommendedName>
</protein>
<dbReference type="SMART" id="SM00463">
    <property type="entry name" value="SMR"/>
    <property type="match status" value="1"/>
</dbReference>
<feature type="region of interest" description="Disordered" evidence="1">
    <location>
        <begin position="686"/>
        <end position="706"/>
    </location>
</feature>
<evidence type="ECO:0008006" key="6">
    <source>
        <dbReference type="Google" id="ProtNLM"/>
    </source>
</evidence>
<dbReference type="PANTHER" id="PTHR46535">
    <property type="entry name" value="NEDD4-BINDING PROTEIN 2"/>
    <property type="match status" value="1"/>
</dbReference>
<feature type="compositionally biased region" description="Low complexity" evidence="1">
    <location>
        <begin position="317"/>
        <end position="338"/>
    </location>
</feature>
<dbReference type="PANTHER" id="PTHR46535:SF1">
    <property type="entry name" value="NEDD4-BINDING PROTEIN 2"/>
    <property type="match status" value="1"/>
</dbReference>
<dbReference type="GO" id="GO:0005634">
    <property type="term" value="C:nucleus"/>
    <property type="evidence" value="ECO:0007669"/>
    <property type="project" value="TreeGrafter"/>
</dbReference>
<feature type="domain" description="Smr" evidence="2">
    <location>
        <begin position="952"/>
        <end position="1033"/>
    </location>
</feature>
<feature type="region of interest" description="Disordered" evidence="1">
    <location>
        <begin position="50"/>
        <end position="125"/>
    </location>
</feature>
<feature type="compositionally biased region" description="Acidic residues" evidence="1">
    <location>
        <begin position="425"/>
        <end position="453"/>
    </location>
</feature>
<sequence length="1042" mass="111929">MNPQEKLEAMFCPRLDSALVASIYNDMGDFAACIPILSALAKAAISDDEDEEYDDPVKDETPLSQSNNISPSANNNKKKLPAKKKGTNNISHASTTNTTTTTTTTRGKNRNPKTGTVEPEAPTTPYEQVAHHPLKEKILLWTENVAASQSTHATSAPPTPASSSSSSSAGVQYLPSPASVQPLTAPAGFKGFKPSNSKVQVLARSTLGSTLPSTAASATDAAATSNNTPAARLKAVRNPNFQRDVASVDTVESPSSSSDEQEEEDEETRLDDTYSISNSDVASTSTTSASATATASKKKNRRSGRGKKDKKKREALRAQAAANSANAVAESLSLFPSWAPLPPAPPPPPLMSWKKDRGGDSGGGGGGGGWGGWQQQQQQKQQQQQHQKQREMDEMASLLDTATRLSSVQLHHEPQQLNGSHGGVDEDDDDDDDDTDDDDDEDGGEEDEGDDNDQAGSPTTTGTTLDTKRREQVSFLRSCFPDKDHSSAYLTQCLQESRWDIEAAVELILSRMFLENEQVETSSSGSNLSAQSRATTDSSWTTVSSNSNGSNAATAGSGSNDDRWMYGTSKKGGKNRAQYRRILLESTNANTTATATTATAAGFDTLSNTLTGQDAIWLLQQQQQHAATGSGSGSGNDWTVFEHQIQNLMTTFYLLPRKTIVATFHAQGANLIRTIEALEARQREQALAQQARGGGGGGGRNKNNNNINHQHRQEALIEASEQFDTKLAQLVEMFPGHAVGGLKKFLVYSQGNVQEAMNAVLAAGFADEDLRPSALAAAAAANGGGATTTTTSVTTEYVPLPVEIRYKNDRNGAPIKASLLTEATGSQSSGGWSRSSLAQLPSTTNPFPQGVRSSLNNTLLEKSNAELYNDEDDPVWCRHQAHEVLQQRNELFRKAAKAYQHSKGKGAGMGGIAAYYADEGKKLDVMGKKLHMRAARAVVQQHRLENNDVNLVDLHGLTISEAQTVVREAVTEWFARSTMQANRITARPLRIVTGVGSHSKDRIARLYPSILSMLQKDGWRIETESGVILVKGVARLVTTSRK</sequence>
<dbReference type="SUPFAM" id="SSF160443">
    <property type="entry name" value="SMR domain-like"/>
    <property type="match status" value="1"/>
</dbReference>
<feature type="compositionally biased region" description="Low complexity" evidence="1">
    <location>
        <begin position="95"/>
        <end position="105"/>
    </location>
</feature>
<dbReference type="Pfam" id="PF08590">
    <property type="entry name" value="DUF1771"/>
    <property type="match status" value="1"/>
</dbReference>
<dbReference type="Gene3D" id="3.30.1370.110">
    <property type="match status" value="1"/>
</dbReference>
<reference evidence="4" key="1">
    <citation type="journal article" date="2020" name="Fungal Divers.">
        <title>Resolving the Mortierellaceae phylogeny through synthesis of multi-gene phylogenetics and phylogenomics.</title>
        <authorList>
            <person name="Vandepol N."/>
            <person name="Liber J."/>
            <person name="Desiro A."/>
            <person name="Na H."/>
            <person name="Kennedy M."/>
            <person name="Barry K."/>
            <person name="Grigoriev I.V."/>
            <person name="Miller A.N."/>
            <person name="O'Donnell K."/>
            <person name="Stajich J.E."/>
            <person name="Bonito G."/>
        </authorList>
    </citation>
    <scope>NUCLEOTIDE SEQUENCE</scope>
    <source>
        <strain evidence="4">BC1065</strain>
    </source>
</reference>
<dbReference type="InterPro" id="IPR036063">
    <property type="entry name" value="Smr_dom_sf"/>
</dbReference>
<dbReference type="InterPro" id="IPR002625">
    <property type="entry name" value="Smr_dom"/>
</dbReference>
<dbReference type="Proteomes" id="UP000807716">
    <property type="component" value="Unassembled WGS sequence"/>
</dbReference>
<feature type="compositionally biased region" description="Low complexity" evidence="1">
    <location>
        <begin position="373"/>
        <end position="386"/>
    </location>
</feature>